<keyword evidence="1" id="KW-0472">Membrane</keyword>
<evidence type="ECO:0000313" key="2">
    <source>
        <dbReference type="EMBL" id="RYB07027.1"/>
    </source>
</evidence>
<comment type="caution">
    <text evidence="2">The sequence shown here is derived from an EMBL/GenBank/DDBJ whole genome shotgun (WGS) entry which is preliminary data.</text>
</comment>
<evidence type="ECO:0000313" key="3">
    <source>
        <dbReference type="Proteomes" id="UP000289411"/>
    </source>
</evidence>
<dbReference type="GO" id="GO:0016020">
    <property type="term" value="C:membrane"/>
    <property type="evidence" value="ECO:0007669"/>
    <property type="project" value="InterPro"/>
</dbReference>
<dbReference type="NCBIfam" id="NF008528">
    <property type="entry name" value="PRK11463.1-2"/>
    <property type="match status" value="1"/>
</dbReference>
<proteinExistence type="predicted"/>
<feature type="transmembrane region" description="Helical" evidence="1">
    <location>
        <begin position="37"/>
        <end position="55"/>
    </location>
</feature>
<protein>
    <submittedName>
        <fullName evidence="2">FxsA family protein</fullName>
    </submittedName>
</protein>
<gene>
    <name evidence="2" type="ORF">D3272_02815</name>
</gene>
<dbReference type="Pfam" id="PF04186">
    <property type="entry name" value="FxsA"/>
    <property type="match status" value="1"/>
</dbReference>
<dbReference type="EMBL" id="QYBC01000002">
    <property type="protein sequence ID" value="RYB07027.1"/>
    <property type="molecule type" value="Genomic_DNA"/>
</dbReference>
<accession>A0A4Q2RFS6</accession>
<evidence type="ECO:0000256" key="1">
    <source>
        <dbReference type="SAM" id="Phobius"/>
    </source>
</evidence>
<name>A0A4Q2RFS6_9HYPH</name>
<reference evidence="2 3" key="2">
    <citation type="submission" date="2019-02" db="EMBL/GenBank/DDBJ databases">
        <title>'Lichenibacterium ramalinii' gen. nov. sp. nov., 'Lichenibacterium minor' gen. nov. sp. nov.</title>
        <authorList>
            <person name="Pankratov T."/>
        </authorList>
    </citation>
    <scope>NUCLEOTIDE SEQUENCE [LARGE SCALE GENOMIC DNA]</scope>
    <source>
        <strain evidence="2 3">RmlP001</strain>
    </source>
</reference>
<dbReference type="PANTHER" id="PTHR35335:SF1">
    <property type="entry name" value="UPF0716 PROTEIN FXSA"/>
    <property type="match status" value="1"/>
</dbReference>
<keyword evidence="1" id="KW-1133">Transmembrane helix</keyword>
<reference evidence="2 3" key="1">
    <citation type="submission" date="2018-09" db="EMBL/GenBank/DDBJ databases">
        <authorList>
            <person name="Grouzdev D.S."/>
            <person name="Krutkina M.S."/>
        </authorList>
    </citation>
    <scope>NUCLEOTIDE SEQUENCE [LARGE SCALE GENOMIC DNA]</scope>
    <source>
        <strain evidence="2 3">RmlP001</strain>
    </source>
</reference>
<keyword evidence="1" id="KW-0812">Transmembrane</keyword>
<dbReference type="PANTHER" id="PTHR35335">
    <property type="entry name" value="UPF0716 PROTEIN FXSA"/>
    <property type="match status" value="1"/>
</dbReference>
<dbReference type="InterPro" id="IPR007313">
    <property type="entry name" value="FxsA"/>
</dbReference>
<dbReference type="OrthoDB" id="9792788at2"/>
<dbReference type="AlphaFoldDB" id="A0A4Q2RFS6"/>
<sequence length="184" mass="19484">MWERCLQYPRPPSGRSGDGAAFLLFGTRSAMLRRQNLGTLLLLGLVAEVVAFIAVVDWLGAGPAVLIGLGSTLLGAARLKRLGGAAFSRLRAVAEGRVGQEEAFIDGALDAVGAVLLILPGFITDALGLALLAPSWRDWVKARVGFTAGPIAGRRADRVRAAAGPRTIDLETQDWSRLDRSRPG</sequence>
<dbReference type="Proteomes" id="UP000289411">
    <property type="component" value="Unassembled WGS sequence"/>
</dbReference>
<keyword evidence="3" id="KW-1185">Reference proteome</keyword>
<organism evidence="2 3">
    <name type="scientific">Lichenibacterium ramalinae</name>
    <dbReference type="NCBI Taxonomy" id="2316527"/>
    <lineage>
        <taxon>Bacteria</taxon>
        <taxon>Pseudomonadati</taxon>
        <taxon>Pseudomonadota</taxon>
        <taxon>Alphaproteobacteria</taxon>
        <taxon>Hyphomicrobiales</taxon>
        <taxon>Lichenihabitantaceae</taxon>
        <taxon>Lichenibacterium</taxon>
    </lineage>
</organism>